<sequence>MLEERFEAEKEVEAVKPLVRERTPLELAQQQVIETVDGYLRDGYVTKAIRYLEQARLTDDLPIYAIELSVLYNRQNRKNDAKQLLNQIESQYEGHYLARCQRAVSAYYEGQWDLFKTYATELATVYPFTSHEQLEGAIVKTLARDYAGALAMFTKLNEATGSHRKFYFYASKAAYYQGNEPLSNYYWQQFGNYDYEEPYANIWLTHSQNEAVHADEEQMLLGLQSDNQVERLCGLLQLTQSTNKIEYMHFSLHFSPNQFNDLERGFCTTPTTAKGEQPSLAVANGQFSLATASELIRIGYNVTRETLPLYRRLFAYVNDQTVHKSHCDTVEQPLLLAALLYQYNQATAQKVTKRALMQQFGVSQSQLNKFIKKTQAYC</sequence>
<accession>W7CKN0</accession>
<proteinExistence type="predicted"/>
<dbReference type="EMBL" id="AODH01000022">
    <property type="protein sequence ID" value="EUJ40004.1"/>
    <property type="molecule type" value="Genomic_DNA"/>
</dbReference>
<dbReference type="AlphaFoldDB" id="W7CKN0"/>
<reference evidence="1 2" key="1">
    <citation type="submission" date="2012-12" db="EMBL/GenBank/DDBJ databases">
        <title>Novel taxa of Listeriaceae from agricultural environments in the United States.</title>
        <authorList>
            <person name="den Bakker H.C."/>
            <person name="Allred A."/>
            <person name="Warchocki S."/>
            <person name="Wright E.M."/>
            <person name="Burrell A."/>
            <person name="Nightingale K.K."/>
            <person name="Kephart D."/>
            <person name="Wiedmann M."/>
        </authorList>
    </citation>
    <scope>NUCLEOTIDE SEQUENCE [LARGE SCALE GENOMIC DNA]</scope>
    <source>
        <strain evidence="1 2">FSL F6-1037</strain>
    </source>
</reference>
<evidence type="ECO:0000313" key="1">
    <source>
        <dbReference type="EMBL" id="EUJ40004.1"/>
    </source>
</evidence>
<organism evidence="1 2">
    <name type="scientific">Brochothrix campestris FSL F6-1037</name>
    <dbReference type="NCBI Taxonomy" id="1265861"/>
    <lineage>
        <taxon>Bacteria</taxon>
        <taxon>Bacillati</taxon>
        <taxon>Bacillota</taxon>
        <taxon>Bacilli</taxon>
        <taxon>Bacillales</taxon>
        <taxon>Listeriaceae</taxon>
        <taxon>Brochothrix</taxon>
    </lineage>
</organism>
<keyword evidence="2" id="KW-1185">Reference proteome</keyword>
<protein>
    <submittedName>
        <fullName evidence="1">TPR domain-containing protein</fullName>
    </submittedName>
</protein>
<gene>
    <name evidence="1" type="ORF">BCAMP_06140</name>
</gene>
<evidence type="ECO:0000313" key="2">
    <source>
        <dbReference type="Proteomes" id="UP000019243"/>
    </source>
</evidence>
<name>W7CKN0_9LIST</name>
<dbReference type="Proteomes" id="UP000019243">
    <property type="component" value="Unassembled WGS sequence"/>
</dbReference>
<comment type="caution">
    <text evidence="1">The sequence shown here is derived from an EMBL/GenBank/DDBJ whole genome shotgun (WGS) entry which is preliminary data.</text>
</comment>
<dbReference type="STRING" id="1265861.BCAMP_06140"/>